<reference evidence="2 4" key="1">
    <citation type="submission" date="2020-06" db="EMBL/GenBank/DDBJ databases">
        <title>Description of novel acetic acid bacteria.</title>
        <authorList>
            <person name="Sombolestani A."/>
        </authorList>
    </citation>
    <scope>NUCLEOTIDE SEQUENCE [LARGE SCALE GENOMIC DNA]</scope>
    <source>
        <strain evidence="2 4">LMG 26838</strain>
    </source>
</reference>
<gene>
    <name evidence="1" type="ORF">FHR90_001243</name>
    <name evidence="2" type="ORF">HUK83_00750</name>
</gene>
<evidence type="ECO:0000313" key="1">
    <source>
        <dbReference type="EMBL" id="MBB3173420.1"/>
    </source>
</evidence>
<evidence type="ECO:0000313" key="2">
    <source>
        <dbReference type="EMBL" id="NVN28876.1"/>
    </source>
</evidence>
<reference evidence="1 3" key="2">
    <citation type="submission" date="2020-08" db="EMBL/GenBank/DDBJ databases">
        <title>Genomic Encyclopedia of Type Strains, Phase III (KMG-III): the genomes of soil and plant-associated and newly described type strains.</title>
        <authorList>
            <person name="Whitman W."/>
        </authorList>
    </citation>
    <scope>NUCLEOTIDE SEQUENCE [LARGE SCALE GENOMIC DNA]</scope>
    <source>
        <strain evidence="1 3">CECT 8088</strain>
    </source>
</reference>
<dbReference type="Proteomes" id="UP000565205">
    <property type="component" value="Unassembled WGS sequence"/>
</dbReference>
<sequence length="184" mass="20311">MQRMSAYGVEPAPAPDDFNAEHLAIPAVGAMRRLVRARRTGDGITRQRPFLSLDTWLHDHFKRQAPSAYRVSEVRLQDGGGSQMLVLLEDPSFCGSGGCTLLVLDRESVGMRLVSQITLARPPIRVLPTRHHDWHDLGVLVCGGGIRVCYEARLPFDGHSYATNPTMPPAEPLRTNTGVAVFDR</sequence>
<organism evidence="2 4">
    <name type="scientific">Endobacter medicaginis</name>
    <dbReference type="NCBI Taxonomy" id="1181271"/>
    <lineage>
        <taxon>Bacteria</taxon>
        <taxon>Pseudomonadati</taxon>
        <taxon>Pseudomonadota</taxon>
        <taxon>Alphaproteobacteria</taxon>
        <taxon>Acetobacterales</taxon>
        <taxon>Acetobacteraceae</taxon>
        <taxon>Endobacter</taxon>
    </lineage>
</organism>
<name>A0A850NLU7_9PROT</name>
<comment type="caution">
    <text evidence="2">The sequence shown here is derived from an EMBL/GenBank/DDBJ whole genome shotgun (WGS) entry which is preliminary data.</text>
</comment>
<keyword evidence="3" id="KW-1185">Reference proteome</keyword>
<evidence type="ECO:0000313" key="3">
    <source>
        <dbReference type="Proteomes" id="UP000557688"/>
    </source>
</evidence>
<dbReference type="RefSeq" id="WP_176621631.1">
    <property type="nucleotide sequence ID" value="NZ_JABXXQ010000004.1"/>
</dbReference>
<accession>A0A850NLU7</accession>
<protein>
    <submittedName>
        <fullName evidence="2">Uncharacterized protein</fullName>
    </submittedName>
</protein>
<dbReference type="AlphaFoldDB" id="A0A850NLU7"/>
<evidence type="ECO:0000313" key="4">
    <source>
        <dbReference type="Proteomes" id="UP000565205"/>
    </source>
</evidence>
<dbReference type="EMBL" id="JACHXV010000004">
    <property type="protein sequence ID" value="MBB3173420.1"/>
    <property type="molecule type" value="Genomic_DNA"/>
</dbReference>
<dbReference type="EMBL" id="JABXXQ010000004">
    <property type="protein sequence ID" value="NVN28876.1"/>
    <property type="molecule type" value="Genomic_DNA"/>
</dbReference>
<proteinExistence type="predicted"/>
<dbReference type="Proteomes" id="UP000557688">
    <property type="component" value="Unassembled WGS sequence"/>
</dbReference>